<dbReference type="InterPro" id="IPR022596">
    <property type="entry name" value="GPR1/2/3_C"/>
</dbReference>
<accession>A0ABR3G9E6</accession>
<comment type="caution">
    <text evidence="3">The sequence shown here is derived from an EMBL/GenBank/DDBJ whole genome shotgun (WGS) entry which is preliminary data.</text>
</comment>
<feature type="region of interest" description="Disordered" evidence="1">
    <location>
        <begin position="135"/>
        <end position="158"/>
    </location>
</feature>
<proteinExistence type="predicted"/>
<gene>
    <name evidence="3" type="primary">GPR1</name>
    <name evidence="3" type="ORF">Q9L58_008718</name>
</gene>
<evidence type="ECO:0000256" key="1">
    <source>
        <dbReference type="SAM" id="MobiDB-lite"/>
    </source>
</evidence>
<keyword evidence="4" id="KW-1185">Reference proteome</keyword>
<dbReference type="EMBL" id="JBBBZM010000171">
    <property type="protein sequence ID" value="KAL0632395.1"/>
    <property type="molecule type" value="Genomic_DNA"/>
</dbReference>
<feature type="domain" description="G protein-coupled receptor GPR1/2/3 C-terminal" evidence="2">
    <location>
        <begin position="5"/>
        <end position="43"/>
    </location>
</feature>
<evidence type="ECO:0000313" key="4">
    <source>
        <dbReference type="Proteomes" id="UP001447188"/>
    </source>
</evidence>
<name>A0ABR3G9E6_9PEZI</name>
<organism evidence="3 4">
    <name type="scientific">Discina gigas</name>
    <dbReference type="NCBI Taxonomy" id="1032678"/>
    <lineage>
        <taxon>Eukaryota</taxon>
        <taxon>Fungi</taxon>
        <taxon>Dikarya</taxon>
        <taxon>Ascomycota</taxon>
        <taxon>Pezizomycotina</taxon>
        <taxon>Pezizomycetes</taxon>
        <taxon>Pezizales</taxon>
        <taxon>Discinaceae</taxon>
        <taxon>Discina</taxon>
    </lineage>
</organism>
<evidence type="ECO:0000259" key="2">
    <source>
        <dbReference type="Pfam" id="PF11970"/>
    </source>
</evidence>
<dbReference type="Proteomes" id="UP001447188">
    <property type="component" value="Unassembled WGS sequence"/>
</dbReference>
<evidence type="ECO:0000313" key="3">
    <source>
        <dbReference type="EMBL" id="KAL0632395.1"/>
    </source>
</evidence>
<sequence>MWYQDRFVQNPSFPLACMVAFTIPAQCAVDCWLFTIREKPWRYIPKSDGKSFWSRYGFVAGEEGNRREEGDFWKKRKHMTFEARKAYERREEERKEAAEIWLARGAEDGQRPPVAQKTGTNWWDTLDGAEIMEEIEPNGGGDELAAAEEGRGPMGEDP</sequence>
<keyword evidence="3" id="KW-0675">Receptor</keyword>
<dbReference type="Pfam" id="PF11970">
    <property type="entry name" value="GPR_Gpa2_C"/>
    <property type="match status" value="1"/>
</dbReference>
<reference evidence="3 4" key="1">
    <citation type="submission" date="2024-02" db="EMBL/GenBank/DDBJ databases">
        <title>Discinaceae phylogenomics.</title>
        <authorList>
            <person name="Dirks A.C."/>
            <person name="James T.Y."/>
        </authorList>
    </citation>
    <scope>NUCLEOTIDE SEQUENCE [LARGE SCALE GENOMIC DNA]</scope>
    <source>
        <strain evidence="3 4">ACD0624</strain>
    </source>
</reference>
<protein>
    <submittedName>
        <fullName evidence="3">G protein-coupled receptor gpr1</fullName>
    </submittedName>
</protein>